<name>A0A6A7ACP9_9PLEO</name>
<keyword evidence="2" id="KW-1185">Reference proteome</keyword>
<evidence type="ECO:0000313" key="1">
    <source>
        <dbReference type="EMBL" id="KAF2830447.1"/>
    </source>
</evidence>
<dbReference type="EMBL" id="MU006219">
    <property type="protein sequence ID" value="KAF2830447.1"/>
    <property type="molecule type" value="Genomic_DNA"/>
</dbReference>
<protein>
    <submittedName>
        <fullName evidence="1">Uncharacterized protein</fullName>
    </submittedName>
</protein>
<accession>A0A6A7ACP9</accession>
<dbReference type="AlphaFoldDB" id="A0A6A7ACP9"/>
<dbReference type="Proteomes" id="UP000799424">
    <property type="component" value="Unassembled WGS sequence"/>
</dbReference>
<proteinExistence type="predicted"/>
<organism evidence="1 2">
    <name type="scientific">Ophiobolus disseminans</name>
    <dbReference type="NCBI Taxonomy" id="1469910"/>
    <lineage>
        <taxon>Eukaryota</taxon>
        <taxon>Fungi</taxon>
        <taxon>Dikarya</taxon>
        <taxon>Ascomycota</taxon>
        <taxon>Pezizomycotina</taxon>
        <taxon>Dothideomycetes</taxon>
        <taxon>Pleosporomycetidae</taxon>
        <taxon>Pleosporales</taxon>
        <taxon>Pleosporineae</taxon>
        <taxon>Phaeosphaeriaceae</taxon>
        <taxon>Ophiobolus</taxon>
    </lineage>
</organism>
<reference evidence="1" key="1">
    <citation type="journal article" date="2020" name="Stud. Mycol.">
        <title>101 Dothideomycetes genomes: a test case for predicting lifestyles and emergence of pathogens.</title>
        <authorList>
            <person name="Haridas S."/>
            <person name="Albert R."/>
            <person name="Binder M."/>
            <person name="Bloem J."/>
            <person name="Labutti K."/>
            <person name="Salamov A."/>
            <person name="Andreopoulos B."/>
            <person name="Baker S."/>
            <person name="Barry K."/>
            <person name="Bills G."/>
            <person name="Bluhm B."/>
            <person name="Cannon C."/>
            <person name="Castanera R."/>
            <person name="Culley D."/>
            <person name="Daum C."/>
            <person name="Ezra D."/>
            <person name="Gonzalez J."/>
            <person name="Henrissat B."/>
            <person name="Kuo A."/>
            <person name="Liang C."/>
            <person name="Lipzen A."/>
            <person name="Lutzoni F."/>
            <person name="Magnuson J."/>
            <person name="Mondo S."/>
            <person name="Nolan M."/>
            <person name="Ohm R."/>
            <person name="Pangilinan J."/>
            <person name="Park H.-J."/>
            <person name="Ramirez L."/>
            <person name="Alfaro M."/>
            <person name="Sun H."/>
            <person name="Tritt A."/>
            <person name="Yoshinaga Y."/>
            <person name="Zwiers L.-H."/>
            <person name="Turgeon B."/>
            <person name="Goodwin S."/>
            <person name="Spatafora J."/>
            <person name="Crous P."/>
            <person name="Grigoriev I."/>
        </authorList>
    </citation>
    <scope>NUCLEOTIDE SEQUENCE</scope>
    <source>
        <strain evidence="1">CBS 113818</strain>
    </source>
</reference>
<gene>
    <name evidence="1" type="ORF">CC86DRAFT_161646</name>
</gene>
<sequence>MGKRFVLRSSSRGRCESWACAKLCVHRKVVGLFSSGSALAVGLHRAAGNLFQRSDADRTCRLSPAFLHMRYWLVGEHVRTCGRSTADLGVVSNTTRLSLNHNSTSWRYTHLQPSQVPHALSIRYGTRQLSVLERSRRKCVRVRGYTGTHVLSWYKHYVQHATWLCHVLRHPRCTALLGPKSTMDVARL</sequence>
<evidence type="ECO:0000313" key="2">
    <source>
        <dbReference type="Proteomes" id="UP000799424"/>
    </source>
</evidence>